<feature type="region of interest" description="Disordered" evidence="1">
    <location>
        <begin position="1"/>
        <end position="131"/>
    </location>
</feature>
<comment type="caution">
    <text evidence="2">The sequence shown here is derived from an EMBL/GenBank/DDBJ whole genome shotgun (WGS) entry which is preliminary data.</text>
</comment>
<evidence type="ECO:0000256" key="1">
    <source>
        <dbReference type="SAM" id="MobiDB-lite"/>
    </source>
</evidence>
<accession>A0AAD1UJ82</accession>
<dbReference type="Proteomes" id="UP001295684">
    <property type="component" value="Unassembled WGS sequence"/>
</dbReference>
<feature type="region of interest" description="Disordered" evidence="1">
    <location>
        <begin position="154"/>
        <end position="189"/>
    </location>
</feature>
<evidence type="ECO:0000313" key="2">
    <source>
        <dbReference type="EMBL" id="CAI2366435.1"/>
    </source>
</evidence>
<protein>
    <submittedName>
        <fullName evidence="2">Uncharacterized protein</fullName>
    </submittedName>
</protein>
<feature type="compositionally biased region" description="Basic residues" evidence="1">
    <location>
        <begin position="35"/>
        <end position="46"/>
    </location>
</feature>
<gene>
    <name evidence="2" type="ORF">ECRASSUSDP1_LOCUS7708</name>
</gene>
<reference evidence="2" key="1">
    <citation type="submission" date="2023-07" db="EMBL/GenBank/DDBJ databases">
        <authorList>
            <consortium name="AG Swart"/>
            <person name="Singh M."/>
            <person name="Singh A."/>
            <person name="Seah K."/>
            <person name="Emmerich C."/>
        </authorList>
    </citation>
    <scope>NUCLEOTIDE SEQUENCE</scope>
    <source>
        <strain evidence="2">DP1</strain>
    </source>
</reference>
<dbReference type="EMBL" id="CAMPGE010007519">
    <property type="protein sequence ID" value="CAI2366435.1"/>
    <property type="molecule type" value="Genomic_DNA"/>
</dbReference>
<feature type="compositionally biased region" description="Basic and acidic residues" evidence="1">
    <location>
        <begin position="9"/>
        <end position="21"/>
    </location>
</feature>
<sequence length="230" mass="26068">MGNNCCAAKRKEDNTLKKGDPQHYVQETSKEENKKKKKRVKKRKHTGIGATNVNKDNSKSSKYRINTMVPKRSEKIHQEDKSSDNLTSEISENLSSEEDDSFDEDNTNAPPLRQFKSQYPQSSVNQTKLDNSLGMGNKVISICSAMSSEIKNVRSSQKLKAKHFGDNGSSNGNTNKRKTKRSTMKHKDRMAEEKFTGTAIGLDTGIEFKKHVNRKTKKKNQYTMFDVINS</sequence>
<name>A0AAD1UJ82_EUPCR</name>
<keyword evidence="3" id="KW-1185">Reference proteome</keyword>
<proteinExistence type="predicted"/>
<feature type="compositionally biased region" description="Basic and acidic residues" evidence="1">
    <location>
        <begin position="71"/>
        <end position="83"/>
    </location>
</feature>
<organism evidence="2 3">
    <name type="scientific">Euplotes crassus</name>
    <dbReference type="NCBI Taxonomy" id="5936"/>
    <lineage>
        <taxon>Eukaryota</taxon>
        <taxon>Sar</taxon>
        <taxon>Alveolata</taxon>
        <taxon>Ciliophora</taxon>
        <taxon>Intramacronucleata</taxon>
        <taxon>Spirotrichea</taxon>
        <taxon>Hypotrichia</taxon>
        <taxon>Euplotida</taxon>
        <taxon>Euplotidae</taxon>
        <taxon>Moneuplotes</taxon>
    </lineage>
</organism>
<dbReference type="AlphaFoldDB" id="A0AAD1UJ82"/>
<feature type="compositionally biased region" description="Polar residues" evidence="1">
    <location>
        <begin position="115"/>
        <end position="130"/>
    </location>
</feature>
<feature type="compositionally biased region" description="Acidic residues" evidence="1">
    <location>
        <begin position="95"/>
        <end position="106"/>
    </location>
</feature>
<feature type="compositionally biased region" description="Basic residues" evidence="1">
    <location>
        <begin position="175"/>
        <end position="188"/>
    </location>
</feature>
<feature type="compositionally biased region" description="Low complexity" evidence="1">
    <location>
        <begin position="85"/>
        <end position="94"/>
    </location>
</feature>
<evidence type="ECO:0000313" key="3">
    <source>
        <dbReference type="Proteomes" id="UP001295684"/>
    </source>
</evidence>